<sequence length="310" mass="35191">MSSRWTRYSAGCKTNKTKDIHMIKRTDNAQAEQARRLRIKTQEQRLVKLAVEGAGLSPWEAETLTEVVKEVFFTEPQDNPLRSGQMFYECAEASEGAGKPLDECRLARVVLTIHDPEDMKIHGRQGAEGLRRHCILRLTEEAREQDGLLTQEDLARLLHCDVRTVRRDVAAFRKKGIMVATRGQQKDIGPGVSHRGVAIRHWIEGDDPQEVARKINHSLAAVERYIQAFARVVYLKQKQFDVFATALTMGISVAGVKTYRTVLEKHRNKPEFKRRLKELEIIGGKFFETGDFEKGGPSRGGNAKNGWRMP</sequence>
<dbReference type="Proteomes" id="UP000649604">
    <property type="component" value="Unassembled WGS sequence"/>
</dbReference>
<evidence type="ECO:0000313" key="1">
    <source>
        <dbReference type="EMBL" id="MBD3325405.1"/>
    </source>
</evidence>
<proteinExistence type="predicted"/>
<dbReference type="Pfam" id="PF07900">
    <property type="entry name" value="DUF1670"/>
    <property type="match status" value="1"/>
</dbReference>
<name>A0A9D5JWF9_9BACT</name>
<evidence type="ECO:0000313" key="2">
    <source>
        <dbReference type="Proteomes" id="UP000649604"/>
    </source>
</evidence>
<protein>
    <submittedName>
        <fullName evidence="1">DUF1670 domain-containing protein</fullName>
    </submittedName>
</protein>
<dbReference type="EMBL" id="WJJP01000407">
    <property type="protein sequence ID" value="MBD3325405.1"/>
    <property type="molecule type" value="Genomic_DNA"/>
</dbReference>
<organism evidence="1 2">
    <name type="scientific">candidate division KSB3 bacterium</name>
    <dbReference type="NCBI Taxonomy" id="2044937"/>
    <lineage>
        <taxon>Bacteria</taxon>
        <taxon>candidate division KSB3</taxon>
    </lineage>
</organism>
<dbReference type="InterPro" id="IPR012872">
    <property type="entry name" value="DUF1670"/>
</dbReference>
<accession>A0A9D5JWF9</accession>
<gene>
    <name evidence="1" type="ORF">GF339_12515</name>
</gene>
<dbReference type="AlphaFoldDB" id="A0A9D5JWF9"/>
<comment type="caution">
    <text evidence="1">The sequence shown here is derived from an EMBL/GenBank/DDBJ whole genome shotgun (WGS) entry which is preliminary data.</text>
</comment>
<reference evidence="1" key="1">
    <citation type="submission" date="2019-11" db="EMBL/GenBank/DDBJ databases">
        <title>Microbial mats filling the niche in hypersaline microbial mats.</title>
        <authorList>
            <person name="Wong H.L."/>
            <person name="Macleod F.I."/>
            <person name="White R.A. III"/>
            <person name="Burns B.P."/>
        </authorList>
    </citation>
    <scope>NUCLEOTIDE SEQUENCE</scope>
    <source>
        <strain evidence="1">Rbin_158</strain>
    </source>
</reference>